<dbReference type="SUPFAM" id="SSF56801">
    <property type="entry name" value="Acetyl-CoA synthetase-like"/>
    <property type="match status" value="1"/>
</dbReference>
<reference evidence="5" key="1">
    <citation type="submission" date="2022-11" db="UniProtKB">
        <authorList>
            <consortium name="WormBaseParasite"/>
        </authorList>
    </citation>
    <scope>IDENTIFICATION</scope>
</reference>
<name>A0A915I8G1_ROMCU</name>
<dbReference type="GO" id="GO:0004467">
    <property type="term" value="F:long-chain fatty acid-CoA ligase activity"/>
    <property type="evidence" value="ECO:0007669"/>
    <property type="project" value="TreeGrafter"/>
</dbReference>
<dbReference type="GO" id="GO:0005524">
    <property type="term" value="F:ATP binding"/>
    <property type="evidence" value="ECO:0007669"/>
    <property type="project" value="UniProtKB-KW"/>
</dbReference>
<dbReference type="GO" id="GO:0005783">
    <property type="term" value="C:endoplasmic reticulum"/>
    <property type="evidence" value="ECO:0007669"/>
    <property type="project" value="TreeGrafter"/>
</dbReference>
<keyword evidence="2" id="KW-0547">Nucleotide-binding</keyword>
<evidence type="ECO:0000256" key="3">
    <source>
        <dbReference type="ARBA" id="ARBA00022840"/>
    </source>
</evidence>
<accession>A0A915I8G1</accession>
<dbReference type="Proteomes" id="UP000887565">
    <property type="component" value="Unplaced"/>
</dbReference>
<evidence type="ECO:0000313" key="4">
    <source>
        <dbReference type="Proteomes" id="UP000887565"/>
    </source>
</evidence>
<dbReference type="GO" id="GO:0016020">
    <property type="term" value="C:membrane"/>
    <property type="evidence" value="ECO:0007669"/>
    <property type="project" value="TreeGrafter"/>
</dbReference>
<sequence>MVILSGTLVISSSLVPFRTGHVGAPCRNCKIKLVEITDAGNMGIENVGEICVFGPSVSQGYFRDAEATAKVVDNDGWLHTGDIGMWTDRGTLKIIGRKNSVFKLPHGDFIAPEKIENIYGRSQFVFQIFVYGDNLHDYLVAVVVPDFNNLRPLLKLVLGAKVDQNALVCSHE</sequence>
<organism evidence="4 5">
    <name type="scientific">Romanomermis culicivorax</name>
    <name type="common">Nematode worm</name>
    <dbReference type="NCBI Taxonomy" id="13658"/>
    <lineage>
        <taxon>Eukaryota</taxon>
        <taxon>Metazoa</taxon>
        <taxon>Ecdysozoa</taxon>
        <taxon>Nematoda</taxon>
        <taxon>Enoplea</taxon>
        <taxon>Dorylaimia</taxon>
        <taxon>Mermithida</taxon>
        <taxon>Mermithoidea</taxon>
        <taxon>Mermithidae</taxon>
        <taxon>Romanomermis</taxon>
    </lineage>
</organism>
<dbReference type="AlphaFoldDB" id="A0A915I8G1"/>
<dbReference type="InterPro" id="IPR042099">
    <property type="entry name" value="ANL_N_sf"/>
</dbReference>
<dbReference type="PANTHER" id="PTHR43272:SF33">
    <property type="entry name" value="AMP-BINDING DOMAIN-CONTAINING PROTEIN-RELATED"/>
    <property type="match status" value="1"/>
</dbReference>
<dbReference type="WBParaSite" id="nRc.2.0.1.t10157-RA">
    <property type="protein sequence ID" value="nRc.2.0.1.t10157-RA"/>
    <property type="gene ID" value="nRc.2.0.1.g10157"/>
</dbReference>
<keyword evidence="1" id="KW-0436">Ligase</keyword>
<keyword evidence="3" id="KW-0067">ATP-binding</keyword>
<evidence type="ECO:0000313" key="5">
    <source>
        <dbReference type="WBParaSite" id="nRc.2.0.1.t10157-RA"/>
    </source>
</evidence>
<dbReference type="Gene3D" id="3.40.50.12780">
    <property type="entry name" value="N-terminal domain of ligase-like"/>
    <property type="match status" value="1"/>
</dbReference>
<dbReference type="PANTHER" id="PTHR43272">
    <property type="entry name" value="LONG-CHAIN-FATTY-ACID--COA LIGASE"/>
    <property type="match status" value="1"/>
</dbReference>
<keyword evidence="4" id="KW-1185">Reference proteome</keyword>
<evidence type="ECO:0000256" key="2">
    <source>
        <dbReference type="ARBA" id="ARBA00022741"/>
    </source>
</evidence>
<protein>
    <submittedName>
        <fullName evidence="5">AMP-dependent synthetase/ligase domain-containing protein</fullName>
    </submittedName>
</protein>
<evidence type="ECO:0000256" key="1">
    <source>
        <dbReference type="ARBA" id="ARBA00022598"/>
    </source>
</evidence>
<proteinExistence type="predicted"/>